<evidence type="ECO:0000313" key="10">
    <source>
        <dbReference type="Proteomes" id="UP000028524"/>
    </source>
</evidence>
<comment type="subcellular location">
    <subcellularLocation>
        <location evidence="1">Membrane</location>
        <topology evidence="1">Multi-pass membrane protein</topology>
    </subcellularLocation>
</comment>
<dbReference type="InParanoid" id="A0A084QFB2"/>
<evidence type="ECO:0000256" key="3">
    <source>
        <dbReference type="ARBA" id="ARBA00022692"/>
    </source>
</evidence>
<dbReference type="Pfam" id="PF01490">
    <property type="entry name" value="Aa_trans"/>
    <property type="match status" value="1"/>
</dbReference>
<gene>
    <name evidence="9" type="ORF">S40285_08022</name>
</gene>
<keyword evidence="4 7" id="KW-1133">Transmembrane helix</keyword>
<sequence>MASPTDEKLAGSKHGVEPASSDASIRYGAVTDEREAREVFKTSADGVDFRTITWQRLIIILLKVQVATGVLSIPSALGSLGAVPGAICIVGWQALNTYTACLLIDFRNRHSHCHTIVDMCGVMWGPIGRELVGFMFLVAFILCCGSGLLGTSIAFNALTEHATCTVWFSFVSTILIITYSSIRTWDKMTWPMTLAFMSVMGGVLAVVVGVSLTDRPAAAPAEGDFELGFYVIAHPTFAAGVTAAATIFISSAAGPVYLPVIAEMKRPQDYRKAVIPVGIMVGSIYLSLSMVVYYYCGRWIATPSLGSAGPLIKRIAYGIALPSLIVSAGIFNHAAAKYAFVRLLRNSSHFQANTWQHWGTWLGLNISFGFLAFVFASAIPVFNYILALAGSVCFAPMSLIFPALMWMYDIGPKYKNGGLAGKAFYGFHILILAVGVFMTVGGIYGTAESIRQTAMRWSFLALLLLHVPFILNGLVGGFFWARELVELEGRMVQHYRDNMETARRKE</sequence>
<feature type="transmembrane region" description="Helical" evidence="7">
    <location>
        <begin position="273"/>
        <end position="295"/>
    </location>
</feature>
<proteinExistence type="inferred from homology"/>
<dbReference type="STRING" id="1283841.A0A084QFB2"/>
<dbReference type="AlphaFoldDB" id="A0A084QFB2"/>
<feature type="transmembrane region" description="Helical" evidence="7">
    <location>
        <begin position="194"/>
        <end position="212"/>
    </location>
</feature>
<organism evidence="9 10">
    <name type="scientific">Stachybotrys chlorohalonatus (strain IBT 40285)</name>
    <dbReference type="NCBI Taxonomy" id="1283841"/>
    <lineage>
        <taxon>Eukaryota</taxon>
        <taxon>Fungi</taxon>
        <taxon>Dikarya</taxon>
        <taxon>Ascomycota</taxon>
        <taxon>Pezizomycotina</taxon>
        <taxon>Sordariomycetes</taxon>
        <taxon>Hypocreomycetidae</taxon>
        <taxon>Hypocreales</taxon>
        <taxon>Stachybotryaceae</taxon>
        <taxon>Stachybotrys</taxon>
    </lineage>
</organism>
<dbReference type="FunFam" id="1.20.1740.10:FF:000039">
    <property type="entry name" value="Neutral amino acid transporter (Eurofung)"/>
    <property type="match status" value="1"/>
</dbReference>
<keyword evidence="10" id="KW-1185">Reference proteome</keyword>
<feature type="region of interest" description="Disordered" evidence="6">
    <location>
        <begin position="1"/>
        <end position="20"/>
    </location>
</feature>
<evidence type="ECO:0000256" key="7">
    <source>
        <dbReference type="SAM" id="Phobius"/>
    </source>
</evidence>
<feature type="transmembrane region" description="Helical" evidence="7">
    <location>
        <begin position="457"/>
        <end position="481"/>
    </location>
</feature>
<evidence type="ECO:0000256" key="4">
    <source>
        <dbReference type="ARBA" id="ARBA00022989"/>
    </source>
</evidence>
<feature type="domain" description="Amino acid transporter transmembrane" evidence="8">
    <location>
        <begin position="50"/>
        <end position="446"/>
    </location>
</feature>
<name>A0A084QFB2_STAC4</name>
<evidence type="ECO:0000256" key="2">
    <source>
        <dbReference type="ARBA" id="ARBA00008066"/>
    </source>
</evidence>
<evidence type="ECO:0000256" key="1">
    <source>
        <dbReference type="ARBA" id="ARBA00004141"/>
    </source>
</evidence>
<dbReference type="OMA" id="CFAPMSL"/>
<evidence type="ECO:0000313" key="9">
    <source>
        <dbReference type="EMBL" id="KFA62647.1"/>
    </source>
</evidence>
<dbReference type="EMBL" id="KL660784">
    <property type="protein sequence ID" value="KFA62647.1"/>
    <property type="molecule type" value="Genomic_DNA"/>
</dbReference>
<feature type="transmembrane region" description="Helical" evidence="7">
    <location>
        <begin position="361"/>
        <end position="379"/>
    </location>
</feature>
<dbReference type="OrthoDB" id="40134at2759"/>
<evidence type="ECO:0000256" key="6">
    <source>
        <dbReference type="SAM" id="MobiDB-lite"/>
    </source>
</evidence>
<feature type="transmembrane region" description="Helical" evidence="7">
    <location>
        <begin position="315"/>
        <end position="340"/>
    </location>
</feature>
<dbReference type="GO" id="GO:0016020">
    <property type="term" value="C:membrane"/>
    <property type="evidence" value="ECO:0007669"/>
    <property type="project" value="UniProtKB-SubCell"/>
</dbReference>
<feature type="compositionally biased region" description="Basic and acidic residues" evidence="6">
    <location>
        <begin position="1"/>
        <end position="16"/>
    </location>
</feature>
<feature type="transmembrane region" description="Helical" evidence="7">
    <location>
        <begin position="165"/>
        <end position="182"/>
    </location>
</feature>
<feature type="transmembrane region" description="Helical" evidence="7">
    <location>
        <begin position="385"/>
        <end position="411"/>
    </location>
</feature>
<dbReference type="InterPro" id="IPR013057">
    <property type="entry name" value="AA_transpt_TM"/>
</dbReference>
<dbReference type="HOGENOM" id="CLU_027816_3_1_1"/>
<protein>
    <recommendedName>
        <fullName evidence="8">Amino acid transporter transmembrane domain-containing protein</fullName>
    </recommendedName>
</protein>
<feature type="transmembrane region" description="Helical" evidence="7">
    <location>
        <begin position="131"/>
        <end position="153"/>
    </location>
</feature>
<dbReference type="PANTHER" id="PTHR22950:SF697">
    <property type="entry name" value="AMINO ACID TRANSPORTER (EUROFUNG)"/>
    <property type="match status" value="1"/>
</dbReference>
<comment type="similarity">
    <text evidence="2">Belongs to the amino acid/polyamine transporter 2 family.</text>
</comment>
<evidence type="ECO:0000256" key="5">
    <source>
        <dbReference type="ARBA" id="ARBA00023136"/>
    </source>
</evidence>
<reference evidence="9 10" key="1">
    <citation type="journal article" date="2014" name="BMC Genomics">
        <title>Comparative genome sequencing reveals chemotype-specific gene clusters in the toxigenic black mold Stachybotrys.</title>
        <authorList>
            <person name="Semeiks J."/>
            <person name="Borek D."/>
            <person name="Otwinowski Z."/>
            <person name="Grishin N.V."/>
        </authorList>
    </citation>
    <scope>NUCLEOTIDE SEQUENCE [LARGE SCALE GENOMIC DNA]</scope>
    <source>
        <strain evidence="9 10">IBT 40285</strain>
    </source>
</reference>
<keyword evidence="3 7" id="KW-0812">Transmembrane</keyword>
<dbReference type="PANTHER" id="PTHR22950">
    <property type="entry name" value="AMINO ACID TRANSPORTER"/>
    <property type="match status" value="1"/>
</dbReference>
<keyword evidence="5 7" id="KW-0472">Membrane</keyword>
<dbReference type="GO" id="GO:0015179">
    <property type="term" value="F:L-amino acid transmembrane transporter activity"/>
    <property type="evidence" value="ECO:0007669"/>
    <property type="project" value="TreeGrafter"/>
</dbReference>
<feature type="transmembrane region" description="Helical" evidence="7">
    <location>
        <begin position="232"/>
        <end position="261"/>
    </location>
</feature>
<evidence type="ECO:0000259" key="8">
    <source>
        <dbReference type="Pfam" id="PF01490"/>
    </source>
</evidence>
<dbReference type="Proteomes" id="UP000028524">
    <property type="component" value="Unassembled WGS sequence"/>
</dbReference>
<accession>A0A084QFB2</accession>
<feature type="transmembrane region" description="Helical" evidence="7">
    <location>
        <begin position="423"/>
        <end position="445"/>
    </location>
</feature>